<organism evidence="10 11">
    <name type="scientific">Ilyomonas limi</name>
    <dbReference type="NCBI Taxonomy" id="2575867"/>
    <lineage>
        <taxon>Bacteria</taxon>
        <taxon>Pseudomonadati</taxon>
        <taxon>Bacteroidota</taxon>
        <taxon>Chitinophagia</taxon>
        <taxon>Chitinophagales</taxon>
        <taxon>Chitinophagaceae</taxon>
        <taxon>Ilyomonas</taxon>
    </lineage>
</organism>
<dbReference type="EC" id="2.7.13.3" evidence="2"/>
<dbReference type="AlphaFoldDB" id="A0A4U3L964"/>
<evidence type="ECO:0000259" key="9">
    <source>
        <dbReference type="PROSITE" id="PS50112"/>
    </source>
</evidence>
<feature type="domain" description="Histidine kinase" evidence="8">
    <location>
        <begin position="197"/>
        <end position="413"/>
    </location>
</feature>
<evidence type="ECO:0000256" key="5">
    <source>
        <dbReference type="ARBA" id="ARBA00022777"/>
    </source>
</evidence>
<evidence type="ECO:0000256" key="2">
    <source>
        <dbReference type="ARBA" id="ARBA00012438"/>
    </source>
</evidence>
<dbReference type="FunFam" id="3.30.565.10:FF:000006">
    <property type="entry name" value="Sensor histidine kinase WalK"/>
    <property type="match status" value="1"/>
</dbReference>
<dbReference type="InterPro" id="IPR005467">
    <property type="entry name" value="His_kinase_dom"/>
</dbReference>
<dbReference type="CDD" id="cd00082">
    <property type="entry name" value="HisKA"/>
    <property type="match status" value="1"/>
</dbReference>
<evidence type="ECO:0000256" key="1">
    <source>
        <dbReference type="ARBA" id="ARBA00000085"/>
    </source>
</evidence>
<dbReference type="PANTHER" id="PTHR43711:SF26">
    <property type="entry name" value="SENSOR HISTIDINE KINASE RCSC"/>
    <property type="match status" value="1"/>
</dbReference>
<evidence type="ECO:0000313" key="10">
    <source>
        <dbReference type="EMBL" id="TKK70247.1"/>
    </source>
</evidence>
<dbReference type="InterPro" id="IPR036890">
    <property type="entry name" value="HATPase_C_sf"/>
</dbReference>
<evidence type="ECO:0000256" key="4">
    <source>
        <dbReference type="ARBA" id="ARBA00022679"/>
    </source>
</evidence>
<keyword evidence="5" id="KW-0418">Kinase</keyword>
<evidence type="ECO:0000256" key="7">
    <source>
        <dbReference type="SAM" id="Coils"/>
    </source>
</evidence>
<evidence type="ECO:0000256" key="3">
    <source>
        <dbReference type="ARBA" id="ARBA00022553"/>
    </source>
</evidence>
<reference evidence="10 11" key="1">
    <citation type="submission" date="2019-05" db="EMBL/GenBank/DDBJ databases">
        <title>Panacibacter sp. strain 17mud1-8 Genome sequencing and assembly.</title>
        <authorList>
            <person name="Chhetri G."/>
        </authorList>
    </citation>
    <scope>NUCLEOTIDE SEQUENCE [LARGE SCALE GENOMIC DNA]</scope>
    <source>
        <strain evidence="10 11">17mud1-8</strain>
    </source>
</reference>
<dbReference type="InterPro" id="IPR036097">
    <property type="entry name" value="HisK_dim/P_sf"/>
</dbReference>
<name>A0A4U3L964_9BACT</name>
<accession>A0A4U3L964</accession>
<dbReference type="Pfam" id="PF00512">
    <property type="entry name" value="HisKA"/>
    <property type="match status" value="1"/>
</dbReference>
<keyword evidence="4" id="KW-0808">Transferase</keyword>
<dbReference type="SMART" id="SM00091">
    <property type="entry name" value="PAS"/>
    <property type="match status" value="1"/>
</dbReference>
<gene>
    <name evidence="10" type="ORF">FC093_05730</name>
</gene>
<dbReference type="PANTHER" id="PTHR43711">
    <property type="entry name" value="TWO-COMPONENT HISTIDINE KINASE"/>
    <property type="match status" value="1"/>
</dbReference>
<dbReference type="InterPro" id="IPR003661">
    <property type="entry name" value="HisK_dim/P_dom"/>
</dbReference>
<dbReference type="GO" id="GO:0006355">
    <property type="term" value="P:regulation of DNA-templated transcription"/>
    <property type="evidence" value="ECO:0007669"/>
    <property type="project" value="InterPro"/>
</dbReference>
<dbReference type="SUPFAM" id="SSF55785">
    <property type="entry name" value="PYP-like sensor domain (PAS domain)"/>
    <property type="match status" value="1"/>
</dbReference>
<dbReference type="SMART" id="SM00387">
    <property type="entry name" value="HATPase_c"/>
    <property type="match status" value="1"/>
</dbReference>
<dbReference type="Gene3D" id="3.30.450.20">
    <property type="entry name" value="PAS domain"/>
    <property type="match status" value="1"/>
</dbReference>
<dbReference type="Gene3D" id="3.30.565.10">
    <property type="entry name" value="Histidine kinase-like ATPase, C-terminal domain"/>
    <property type="match status" value="1"/>
</dbReference>
<evidence type="ECO:0000256" key="6">
    <source>
        <dbReference type="ARBA" id="ARBA00023012"/>
    </source>
</evidence>
<dbReference type="SUPFAM" id="SSF47384">
    <property type="entry name" value="Homodimeric domain of signal transducing histidine kinase"/>
    <property type="match status" value="1"/>
</dbReference>
<dbReference type="NCBIfam" id="TIGR00229">
    <property type="entry name" value="sensory_box"/>
    <property type="match status" value="1"/>
</dbReference>
<dbReference type="InterPro" id="IPR013767">
    <property type="entry name" value="PAS_fold"/>
</dbReference>
<protein>
    <recommendedName>
        <fullName evidence="2">histidine kinase</fullName>
        <ecNumber evidence="2">2.7.13.3</ecNumber>
    </recommendedName>
</protein>
<dbReference type="SMART" id="SM00388">
    <property type="entry name" value="HisKA"/>
    <property type="match status" value="1"/>
</dbReference>
<dbReference type="Gene3D" id="1.10.287.130">
    <property type="match status" value="1"/>
</dbReference>
<keyword evidence="6" id="KW-0902">Two-component regulatory system</keyword>
<dbReference type="InterPro" id="IPR035965">
    <property type="entry name" value="PAS-like_dom_sf"/>
</dbReference>
<sequence>MPHREANLHQLEALFNYATIGIVVTDAQARIINFNRCAEGQFGYTRDEVLGKKIEILLPEDYRNSHVHYRDVFFGDPHPRRMGEGRDLNARKKDGTEFPVEVSLTYYTADQTYVIAFIIDITVRKHSEQIVLEQKEELQRVTKEIRQLNAVLEQKVADRTKMLRETLAALEKSKEEVNEALKAEKELGELKSRFVTMASHEFRTPLSTILTSAFLLEKYNNVHEPAKREKHIQRIKIAVGDMRSILEDFLSLGKLEEGLIKATIATVQAEECFAVINDVVHEMEPVFKPGQKIQYTFNGSGEISVDRQLLKNVLMNLLSNASKFSPENGVIKVAGTVTDDQLQIVVQDNGIGISKEDMQHLFERFFRAKNASNIQGTGLGLHIVVKYLDLMNGTIDVQSELNKGTTFTVRIPA</sequence>
<dbReference type="EMBL" id="SZQL01000003">
    <property type="protein sequence ID" value="TKK70247.1"/>
    <property type="molecule type" value="Genomic_DNA"/>
</dbReference>
<feature type="coiled-coil region" evidence="7">
    <location>
        <begin position="131"/>
        <end position="193"/>
    </location>
</feature>
<evidence type="ECO:0000313" key="11">
    <source>
        <dbReference type="Proteomes" id="UP000305848"/>
    </source>
</evidence>
<dbReference type="SUPFAM" id="SSF55874">
    <property type="entry name" value="ATPase domain of HSP90 chaperone/DNA topoisomerase II/histidine kinase"/>
    <property type="match status" value="1"/>
</dbReference>
<comment type="caution">
    <text evidence="10">The sequence shown here is derived from an EMBL/GenBank/DDBJ whole genome shotgun (WGS) entry which is preliminary data.</text>
</comment>
<dbReference type="PROSITE" id="PS50109">
    <property type="entry name" value="HIS_KIN"/>
    <property type="match status" value="1"/>
</dbReference>
<dbReference type="RefSeq" id="WP_137260792.1">
    <property type="nucleotide sequence ID" value="NZ_SZQL01000003.1"/>
</dbReference>
<dbReference type="PROSITE" id="PS50112">
    <property type="entry name" value="PAS"/>
    <property type="match status" value="1"/>
</dbReference>
<dbReference type="GO" id="GO:0000155">
    <property type="term" value="F:phosphorelay sensor kinase activity"/>
    <property type="evidence" value="ECO:0007669"/>
    <property type="project" value="InterPro"/>
</dbReference>
<dbReference type="PRINTS" id="PR00344">
    <property type="entry name" value="BCTRLSENSOR"/>
</dbReference>
<dbReference type="OrthoDB" id="9808408at2"/>
<dbReference type="Proteomes" id="UP000305848">
    <property type="component" value="Unassembled WGS sequence"/>
</dbReference>
<keyword evidence="11" id="KW-1185">Reference proteome</keyword>
<keyword evidence="3" id="KW-0597">Phosphoprotein</keyword>
<proteinExistence type="predicted"/>
<dbReference type="CDD" id="cd00075">
    <property type="entry name" value="HATPase"/>
    <property type="match status" value="1"/>
</dbReference>
<feature type="domain" description="PAS" evidence="9">
    <location>
        <begin position="7"/>
        <end position="61"/>
    </location>
</feature>
<dbReference type="InterPro" id="IPR003594">
    <property type="entry name" value="HATPase_dom"/>
</dbReference>
<dbReference type="InterPro" id="IPR004358">
    <property type="entry name" value="Sig_transdc_His_kin-like_C"/>
</dbReference>
<evidence type="ECO:0000259" key="8">
    <source>
        <dbReference type="PROSITE" id="PS50109"/>
    </source>
</evidence>
<dbReference type="CDD" id="cd00130">
    <property type="entry name" value="PAS"/>
    <property type="match status" value="1"/>
</dbReference>
<keyword evidence="7" id="KW-0175">Coiled coil</keyword>
<dbReference type="Pfam" id="PF00989">
    <property type="entry name" value="PAS"/>
    <property type="match status" value="1"/>
</dbReference>
<comment type="catalytic activity">
    <reaction evidence="1">
        <text>ATP + protein L-histidine = ADP + protein N-phospho-L-histidine.</text>
        <dbReference type="EC" id="2.7.13.3"/>
    </reaction>
</comment>
<dbReference type="InterPro" id="IPR000014">
    <property type="entry name" value="PAS"/>
</dbReference>
<dbReference type="Pfam" id="PF02518">
    <property type="entry name" value="HATPase_c"/>
    <property type="match status" value="1"/>
</dbReference>
<dbReference type="InterPro" id="IPR050736">
    <property type="entry name" value="Sensor_HK_Regulatory"/>
</dbReference>